<proteinExistence type="predicted"/>
<accession>A0ACD3AT71</accession>
<protein>
    <submittedName>
        <fullName evidence="1">TPR-like protein</fullName>
    </submittedName>
</protein>
<evidence type="ECO:0000313" key="1">
    <source>
        <dbReference type="EMBL" id="TFK68732.1"/>
    </source>
</evidence>
<organism evidence="1 2">
    <name type="scientific">Pluteus cervinus</name>
    <dbReference type="NCBI Taxonomy" id="181527"/>
    <lineage>
        <taxon>Eukaryota</taxon>
        <taxon>Fungi</taxon>
        <taxon>Dikarya</taxon>
        <taxon>Basidiomycota</taxon>
        <taxon>Agaricomycotina</taxon>
        <taxon>Agaricomycetes</taxon>
        <taxon>Agaricomycetidae</taxon>
        <taxon>Agaricales</taxon>
        <taxon>Pluteineae</taxon>
        <taxon>Pluteaceae</taxon>
        <taxon>Pluteus</taxon>
    </lineage>
</organism>
<evidence type="ECO:0000313" key="2">
    <source>
        <dbReference type="Proteomes" id="UP000308600"/>
    </source>
</evidence>
<keyword evidence="2" id="KW-1185">Reference proteome</keyword>
<dbReference type="Proteomes" id="UP000308600">
    <property type="component" value="Unassembled WGS sequence"/>
</dbReference>
<name>A0ACD3AT71_9AGAR</name>
<gene>
    <name evidence="1" type="ORF">BDN72DRAFT_820826</name>
</gene>
<sequence length="240" mass="26592">MSHSHSHAPGENHSHSHAPPQQQQQQQPIPPPPDPALQALIDADFHAIDLATDPNSQIALCGKHSSEKCTECGVDYINLNRLSRLLVNNPNLRCPPPSNVVSQQLTQAINNTKNEGNVFFKNKQHKEAIARYTMAASISVQRPPWEANQFMREELSTVLSNRSASYCESSDYISALADAENVISIRRNWSKGHFRKAKALKGLGRPSEAADAIRLGLSFEPNNTELSDYLHEIERGIKSA</sequence>
<dbReference type="EMBL" id="ML208345">
    <property type="protein sequence ID" value="TFK68732.1"/>
    <property type="molecule type" value="Genomic_DNA"/>
</dbReference>
<reference evidence="1 2" key="1">
    <citation type="journal article" date="2019" name="Nat. Ecol. Evol.">
        <title>Megaphylogeny resolves global patterns of mushroom evolution.</title>
        <authorList>
            <person name="Varga T."/>
            <person name="Krizsan K."/>
            <person name="Foldi C."/>
            <person name="Dima B."/>
            <person name="Sanchez-Garcia M."/>
            <person name="Sanchez-Ramirez S."/>
            <person name="Szollosi G.J."/>
            <person name="Szarkandi J.G."/>
            <person name="Papp V."/>
            <person name="Albert L."/>
            <person name="Andreopoulos W."/>
            <person name="Angelini C."/>
            <person name="Antonin V."/>
            <person name="Barry K.W."/>
            <person name="Bougher N.L."/>
            <person name="Buchanan P."/>
            <person name="Buyck B."/>
            <person name="Bense V."/>
            <person name="Catcheside P."/>
            <person name="Chovatia M."/>
            <person name="Cooper J."/>
            <person name="Damon W."/>
            <person name="Desjardin D."/>
            <person name="Finy P."/>
            <person name="Geml J."/>
            <person name="Haridas S."/>
            <person name="Hughes K."/>
            <person name="Justo A."/>
            <person name="Karasinski D."/>
            <person name="Kautmanova I."/>
            <person name="Kiss B."/>
            <person name="Kocsube S."/>
            <person name="Kotiranta H."/>
            <person name="LaButti K.M."/>
            <person name="Lechner B.E."/>
            <person name="Liimatainen K."/>
            <person name="Lipzen A."/>
            <person name="Lukacs Z."/>
            <person name="Mihaltcheva S."/>
            <person name="Morgado L.N."/>
            <person name="Niskanen T."/>
            <person name="Noordeloos M.E."/>
            <person name="Ohm R.A."/>
            <person name="Ortiz-Santana B."/>
            <person name="Ovrebo C."/>
            <person name="Racz N."/>
            <person name="Riley R."/>
            <person name="Savchenko A."/>
            <person name="Shiryaev A."/>
            <person name="Soop K."/>
            <person name="Spirin V."/>
            <person name="Szebenyi C."/>
            <person name="Tomsovsky M."/>
            <person name="Tulloss R.E."/>
            <person name="Uehling J."/>
            <person name="Grigoriev I.V."/>
            <person name="Vagvolgyi C."/>
            <person name="Papp T."/>
            <person name="Martin F.M."/>
            <person name="Miettinen O."/>
            <person name="Hibbett D.S."/>
            <person name="Nagy L.G."/>
        </authorList>
    </citation>
    <scope>NUCLEOTIDE SEQUENCE [LARGE SCALE GENOMIC DNA]</scope>
    <source>
        <strain evidence="1 2">NL-1719</strain>
    </source>
</reference>